<evidence type="ECO:0000259" key="2">
    <source>
        <dbReference type="PROSITE" id="PS50195"/>
    </source>
</evidence>
<name>A0A3M0KE53_HIRRU</name>
<dbReference type="GO" id="GO:0016176">
    <property type="term" value="F:superoxide-generating NADPH oxidase activator activity"/>
    <property type="evidence" value="ECO:0007669"/>
    <property type="project" value="TreeGrafter"/>
</dbReference>
<dbReference type="FunFam" id="3.30.1520.10:FF:000043">
    <property type="entry name" value="SH3 and PX domain-containing protein 2B"/>
    <property type="match status" value="1"/>
</dbReference>
<dbReference type="SMART" id="SM00312">
    <property type="entry name" value="PX"/>
    <property type="match status" value="1"/>
</dbReference>
<dbReference type="InterPro" id="IPR001683">
    <property type="entry name" value="PX_dom"/>
</dbReference>
<sequence length="306" mass="35069">MQGSSVALTVRIYVTFQWVPEVYIINVTWSDLTSQIIYRRYSKFFDLQCRTEECEESDVLITCQWCDRLVAHWDMFPGCCLRSSIITDGFAGPLVFRVVHAFSSAGVVNGQVEACTKFSSGEERRAELDFGSLHDLTALDKTVVKPNYFLQPVNHADSIWCVFLLTMQLLDKFPIEGGQKDPKQRIIPFLPGKILFRRSHVRDVAVKRLKPIDEYCRALVRLPPHISQCDEVFRFFEARPEDLNPPKEDLHSAPNAIAVMPEFDWDDPADSNGQFEIDTDARIAEFAVLEVEFFPCFLVHLLKQLA</sequence>
<dbReference type="InterPro" id="IPR051228">
    <property type="entry name" value="NADPH_Oxidase/PX-Domain"/>
</dbReference>
<dbReference type="GO" id="GO:0042554">
    <property type="term" value="P:superoxide anion generation"/>
    <property type="evidence" value="ECO:0007669"/>
    <property type="project" value="TreeGrafter"/>
</dbReference>
<proteinExistence type="predicted"/>
<evidence type="ECO:0000256" key="1">
    <source>
        <dbReference type="ARBA" id="ARBA00022737"/>
    </source>
</evidence>
<dbReference type="STRING" id="333673.A0A3M0KE53"/>
<evidence type="ECO:0000313" key="4">
    <source>
        <dbReference type="Proteomes" id="UP000269221"/>
    </source>
</evidence>
<dbReference type="OrthoDB" id="10255964at2759"/>
<dbReference type="PANTHER" id="PTHR15706">
    <property type="entry name" value="SH3 MULTIPLE DOMAIN"/>
    <property type="match status" value="1"/>
</dbReference>
<dbReference type="AlphaFoldDB" id="A0A3M0KE53"/>
<dbReference type="InterPro" id="IPR036871">
    <property type="entry name" value="PX_dom_sf"/>
</dbReference>
<dbReference type="GO" id="GO:0005737">
    <property type="term" value="C:cytoplasm"/>
    <property type="evidence" value="ECO:0007669"/>
    <property type="project" value="TreeGrafter"/>
</dbReference>
<dbReference type="Proteomes" id="UP000269221">
    <property type="component" value="Unassembled WGS sequence"/>
</dbReference>
<dbReference type="SUPFAM" id="SSF64268">
    <property type="entry name" value="PX domain"/>
    <property type="match status" value="2"/>
</dbReference>
<dbReference type="Gene3D" id="3.30.1520.10">
    <property type="entry name" value="Phox-like domain"/>
    <property type="match status" value="2"/>
</dbReference>
<keyword evidence="1" id="KW-0677">Repeat</keyword>
<dbReference type="PROSITE" id="PS50195">
    <property type="entry name" value="PX"/>
    <property type="match status" value="1"/>
</dbReference>
<comment type="caution">
    <text evidence="3">The sequence shown here is derived from an EMBL/GenBank/DDBJ whole genome shotgun (WGS) entry which is preliminary data.</text>
</comment>
<feature type="domain" description="PX" evidence="2">
    <location>
        <begin position="1"/>
        <end position="243"/>
    </location>
</feature>
<evidence type="ECO:0000313" key="3">
    <source>
        <dbReference type="EMBL" id="RMC11422.1"/>
    </source>
</evidence>
<organism evidence="3 4">
    <name type="scientific">Hirundo rustica rustica</name>
    <dbReference type="NCBI Taxonomy" id="333673"/>
    <lineage>
        <taxon>Eukaryota</taxon>
        <taxon>Metazoa</taxon>
        <taxon>Chordata</taxon>
        <taxon>Craniata</taxon>
        <taxon>Vertebrata</taxon>
        <taxon>Euteleostomi</taxon>
        <taxon>Archelosauria</taxon>
        <taxon>Archosauria</taxon>
        <taxon>Dinosauria</taxon>
        <taxon>Saurischia</taxon>
        <taxon>Theropoda</taxon>
        <taxon>Coelurosauria</taxon>
        <taxon>Aves</taxon>
        <taxon>Neognathae</taxon>
        <taxon>Neoaves</taxon>
        <taxon>Telluraves</taxon>
        <taxon>Australaves</taxon>
        <taxon>Passeriformes</taxon>
        <taxon>Sylvioidea</taxon>
        <taxon>Hirundinidae</taxon>
        <taxon>Hirundo</taxon>
    </lineage>
</organism>
<dbReference type="EMBL" id="QRBI01000108">
    <property type="protein sequence ID" value="RMC11422.1"/>
    <property type="molecule type" value="Genomic_DNA"/>
</dbReference>
<protein>
    <recommendedName>
        <fullName evidence="2">PX domain-containing protein</fullName>
    </recommendedName>
</protein>
<gene>
    <name evidence="3" type="ORF">DUI87_11541</name>
</gene>
<dbReference type="GO" id="GO:0035091">
    <property type="term" value="F:phosphatidylinositol binding"/>
    <property type="evidence" value="ECO:0007669"/>
    <property type="project" value="InterPro"/>
</dbReference>
<dbReference type="Pfam" id="PF00787">
    <property type="entry name" value="PX"/>
    <property type="match status" value="1"/>
</dbReference>
<keyword evidence="4" id="KW-1185">Reference proteome</keyword>
<reference evidence="3 4" key="1">
    <citation type="submission" date="2018-07" db="EMBL/GenBank/DDBJ databases">
        <title>A high quality draft genome assembly of the barn swallow (H. rustica rustica).</title>
        <authorList>
            <person name="Formenti G."/>
            <person name="Chiara M."/>
            <person name="Poveda L."/>
            <person name="Francoijs K.-J."/>
            <person name="Bonisoli-Alquati A."/>
            <person name="Canova L."/>
            <person name="Gianfranceschi L."/>
            <person name="Horner D.S."/>
            <person name="Saino N."/>
        </authorList>
    </citation>
    <scope>NUCLEOTIDE SEQUENCE [LARGE SCALE GENOMIC DNA]</scope>
    <source>
        <strain evidence="3">Chelidonia</strain>
        <tissue evidence="3">Blood</tissue>
    </source>
</reference>
<dbReference type="PANTHER" id="PTHR15706:SF2">
    <property type="entry name" value="SH3 AND PX DOMAIN-CONTAINING PROTEIN 2A"/>
    <property type="match status" value="1"/>
</dbReference>
<accession>A0A3M0KE53</accession>